<evidence type="ECO:0000259" key="1">
    <source>
        <dbReference type="Pfam" id="PF00534"/>
    </source>
</evidence>
<organism evidence="3 4">
    <name type="scientific">Candidatus Gemmiger avicola</name>
    <dbReference type="NCBI Taxonomy" id="2838605"/>
    <lineage>
        <taxon>Bacteria</taxon>
        <taxon>Bacillati</taxon>
        <taxon>Bacillota</taxon>
        <taxon>Clostridia</taxon>
        <taxon>Eubacteriales</taxon>
        <taxon>Gemmiger</taxon>
    </lineage>
</organism>
<evidence type="ECO:0000313" key="4">
    <source>
        <dbReference type="Proteomes" id="UP000886803"/>
    </source>
</evidence>
<dbReference type="Gene3D" id="3.40.50.2000">
    <property type="entry name" value="Glycogen Phosphorylase B"/>
    <property type="match status" value="2"/>
</dbReference>
<sequence length="368" mass="40032">MKILMIGNHLGVQSGVQRYVQNLLLRMDLSRYPVDLFVGACPPGQASSAPALEAAGVRIFAVPDNKRDRARALRRHLREHKDYDIIHYHTASKIGALACVAMRAQCPRAKLIVHSHIVYPPVTLAWRAAHLIYQHTADYFLGCGVAAGRFVFGDHIDQKPNFAVACNAVDQNRFHPDAAARARIRAQYGIGEEEKLAGFVGRLNHQKNPLFLIEIFAALAAQNPAWKLLLVGDGEMEGEIRAAVAAYGLQNRVLFAGVQTDVPAYMNAFDLFLLPSNFEGSPVTLVEAQGCGTPCLASTNVPNDGAVTELVHFLPLDAPFGTWADKAAAIASAGPHADHWPQLAAAGYELATAARRMERLYDELAGAR</sequence>
<dbReference type="Proteomes" id="UP000886803">
    <property type="component" value="Unassembled WGS sequence"/>
</dbReference>
<reference evidence="3" key="1">
    <citation type="journal article" date="2021" name="PeerJ">
        <title>Extensive microbial diversity within the chicken gut microbiome revealed by metagenomics and culture.</title>
        <authorList>
            <person name="Gilroy R."/>
            <person name="Ravi A."/>
            <person name="Getino M."/>
            <person name="Pursley I."/>
            <person name="Horton D.L."/>
            <person name="Alikhan N.F."/>
            <person name="Baker D."/>
            <person name="Gharbi K."/>
            <person name="Hall N."/>
            <person name="Watson M."/>
            <person name="Adriaenssens E.M."/>
            <person name="Foster-Nyarko E."/>
            <person name="Jarju S."/>
            <person name="Secka A."/>
            <person name="Antonio M."/>
            <person name="Oren A."/>
            <person name="Chaudhuri R.R."/>
            <person name="La Ragione R."/>
            <person name="Hildebrand F."/>
            <person name="Pallen M.J."/>
        </authorList>
    </citation>
    <scope>NUCLEOTIDE SEQUENCE</scope>
    <source>
        <strain evidence="3">ChiBcec8-13705</strain>
    </source>
</reference>
<dbReference type="InterPro" id="IPR001296">
    <property type="entry name" value="Glyco_trans_1"/>
</dbReference>
<dbReference type="EC" id="2.4.-.-" evidence="3"/>
<evidence type="ECO:0000259" key="2">
    <source>
        <dbReference type="Pfam" id="PF13439"/>
    </source>
</evidence>
<dbReference type="Pfam" id="PF13439">
    <property type="entry name" value="Glyco_transf_4"/>
    <property type="match status" value="1"/>
</dbReference>
<gene>
    <name evidence="3" type="ORF">H9945_07125</name>
</gene>
<evidence type="ECO:0000313" key="3">
    <source>
        <dbReference type="EMBL" id="HJB42253.1"/>
    </source>
</evidence>
<dbReference type="PANTHER" id="PTHR12526">
    <property type="entry name" value="GLYCOSYLTRANSFERASE"/>
    <property type="match status" value="1"/>
</dbReference>
<protein>
    <submittedName>
        <fullName evidence="3">Glycosyltransferase</fullName>
        <ecNumber evidence="3">2.4.-.-</ecNumber>
    </submittedName>
</protein>
<comment type="caution">
    <text evidence="3">The sequence shown here is derived from an EMBL/GenBank/DDBJ whole genome shotgun (WGS) entry which is preliminary data.</text>
</comment>
<reference evidence="3" key="2">
    <citation type="submission" date="2021-04" db="EMBL/GenBank/DDBJ databases">
        <authorList>
            <person name="Gilroy R."/>
        </authorList>
    </citation>
    <scope>NUCLEOTIDE SEQUENCE</scope>
    <source>
        <strain evidence="3">ChiBcec8-13705</strain>
    </source>
</reference>
<dbReference type="SUPFAM" id="SSF53756">
    <property type="entry name" value="UDP-Glycosyltransferase/glycogen phosphorylase"/>
    <property type="match status" value="1"/>
</dbReference>
<proteinExistence type="predicted"/>
<feature type="domain" description="Glycosyl transferase family 1" evidence="1">
    <location>
        <begin position="182"/>
        <end position="302"/>
    </location>
</feature>
<accession>A0A9D2M7E9</accession>
<keyword evidence="3" id="KW-0328">Glycosyltransferase</keyword>
<dbReference type="AlphaFoldDB" id="A0A9D2M7E9"/>
<keyword evidence="3" id="KW-0808">Transferase</keyword>
<dbReference type="EMBL" id="DWYG01000120">
    <property type="protein sequence ID" value="HJB42253.1"/>
    <property type="molecule type" value="Genomic_DNA"/>
</dbReference>
<dbReference type="GO" id="GO:0016757">
    <property type="term" value="F:glycosyltransferase activity"/>
    <property type="evidence" value="ECO:0007669"/>
    <property type="project" value="UniProtKB-KW"/>
</dbReference>
<name>A0A9D2M7E9_9FIRM</name>
<dbReference type="InterPro" id="IPR028098">
    <property type="entry name" value="Glyco_trans_4-like_N"/>
</dbReference>
<feature type="domain" description="Glycosyltransferase subfamily 4-like N-terminal" evidence="2">
    <location>
        <begin position="14"/>
        <end position="131"/>
    </location>
</feature>
<dbReference type="Pfam" id="PF00534">
    <property type="entry name" value="Glycos_transf_1"/>
    <property type="match status" value="1"/>
</dbReference>